<dbReference type="Gene3D" id="2.30.180.10">
    <property type="entry name" value="FAS1 domain"/>
    <property type="match status" value="1"/>
</dbReference>
<protein>
    <submittedName>
        <fullName evidence="2">Fasciclin domain-containing protein</fullName>
    </submittedName>
</protein>
<dbReference type="PROSITE" id="PS50213">
    <property type="entry name" value="FAS1"/>
    <property type="match status" value="1"/>
</dbReference>
<evidence type="ECO:0000259" key="1">
    <source>
        <dbReference type="PROSITE" id="PS50213"/>
    </source>
</evidence>
<organism evidence="2 3">
    <name type="scientific">Aquimarina algicola</name>
    <dbReference type="NCBI Taxonomy" id="2589995"/>
    <lineage>
        <taxon>Bacteria</taxon>
        <taxon>Pseudomonadati</taxon>
        <taxon>Bacteroidota</taxon>
        <taxon>Flavobacteriia</taxon>
        <taxon>Flavobacteriales</taxon>
        <taxon>Flavobacteriaceae</taxon>
        <taxon>Aquimarina</taxon>
    </lineage>
</organism>
<reference evidence="2 3" key="1">
    <citation type="submission" date="2019-06" db="EMBL/GenBank/DDBJ databases">
        <authorList>
            <person name="Meng X."/>
        </authorList>
    </citation>
    <scope>NUCLEOTIDE SEQUENCE [LARGE SCALE GENOMIC DNA]</scope>
    <source>
        <strain evidence="2 3">M625</strain>
    </source>
</reference>
<evidence type="ECO:0000313" key="3">
    <source>
        <dbReference type="Proteomes" id="UP000315540"/>
    </source>
</evidence>
<evidence type="ECO:0000313" key="2">
    <source>
        <dbReference type="EMBL" id="TPN83986.1"/>
    </source>
</evidence>
<dbReference type="SUPFAM" id="SSF82153">
    <property type="entry name" value="FAS1 domain"/>
    <property type="match status" value="1"/>
</dbReference>
<proteinExistence type="predicted"/>
<dbReference type="EMBL" id="VFWZ01000006">
    <property type="protein sequence ID" value="TPN83986.1"/>
    <property type="molecule type" value="Genomic_DNA"/>
</dbReference>
<sequence length="327" mass="35109">MKNVFKIPILFLVCMVGMMIVSCENNSQEEISEENNIEFPESKLISFDEIEKMTSGIIPGETAYNKQALNASTVAKNEENINYYFYGNVREGSRAGTNLSGELNLTVTFYGDVFRVLRGSFVSGSGEVSEARGAIIADGTVYLILELPDSVLVYGVGRENPENGGITGRFSLFTTDGEENKGSWIANIKDVAAPGDTILDLLRNNSRFSFATLVAALEATGLSSTVSGTSPLTVFAPTDTAFDALATLPDGDALRDVLLNHVVAGKFDTRAIINNAVLQTQLQNSNITIDFNGNGTLVLVNGTTQIILSNIEASNGYIHVIDAVLIP</sequence>
<dbReference type="PROSITE" id="PS51257">
    <property type="entry name" value="PROKAR_LIPOPROTEIN"/>
    <property type="match status" value="1"/>
</dbReference>
<dbReference type="AlphaFoldDB" id="A0A504IZM8"/>
<feature type="domain" description="FAS1" evidence="1">
    <location>
        <begin position="195"/>
        <end position="325"/>
    </location>
</feature>
<dbReference type="Pfam" id="PF02469">
    <property type="entry name" value="Fasciclin"/>
    <property type="match status" value="1"/>
</dbReference>
<dbReference type="InterPro" id="IPR000782">
    <property type="entry name" value="FAS1_domain"/>
</dbReference>
<comment type="caution">
    <text evidence="2">The sequence shown here is derived from an EMBL/GenBank/DDBJ whole genome shotgun (WGS) entry which is preliminary data.</text>
</comment>
<dbReference type="SMART" id="SM00554">
    <property type="entry name" value="FAS1"/>
    <property type="match status" value="1"/>
</dbReference>
<dbReference type="RefSeq" id="WP_140595294.1">
    <property type="nucleotide sequence ID" value="NZ_VFWZ01000006.1"/>
</dbReference>
<dbReference type="FunFam" id="2.30.180.10:FF:000032">
    <property type="entry name" value="Fasciclin domain-containing protein, putative"/>
    <property type="match status" value="1"/>
</dbReference>
<dbReference type="Proteomes" id="UP000315540">
    <property type="component" value="Unassembled WGS sequence"/>
</dbReference>
<name>A0A504IZM8_9FLAO</name>
<dbReference type="PANTHER" id="PTHR10900:SF77">
    <property type="entry name" value="FI19380P1"/>
    <property type="match status" value="1"/>
</dbReference>
<dbReference type="PANTHER" id="PTHR10900">
    <property type="entry name" value="PERIOSTIN-RELATED"/>
    <property type="match status" value="1"/>
</dbReference>
<keyword evidence="3" id="KW-1185">Reference proteome</keyword>
<dbReference type="OrthoDB" id="9800666at2"/>
<gene>
    <name evidence="2" type="ORF">FHK87_18665</name>
</gene>
<accession>A0A504IZM8</accession>
<dbReference type="InterPro" id="IPR050904">
    <property type="entry name" value="Adhesion/Biosynth-related"/>
</dbReference>
<dbReference type="InterPro" id="IPR036378">
    <property type="entry name" value="FAS1_dom_sf"/>
</dbReference>